<evidence type="ECO:0000256" key="6">
    <source>
        <dbReference type="ARBA" id="ARBA00023002"/>
    </source>
</evidence>
<dbReference type="Pfam" id="PF07884">
    <property type="entry name" value="VKOR"/>
    <property type="match status" value="1"/>
</dbReference>
<dbReference type="InterPro" id="IPR038354">
    <property type="entry name" value="VKOR_sf"/>
</dbReference>
<feature type="transmembrane region" description="Helical" evidence="10">
    <location>
        <begin position="77"/>
        <end position="94"/>
    </location>
</feature>
<keyword evidence="3 10" id="KW-0812">Transmembrane</keyword>
<feature type="transmembrane region" description="Helical" evidence="10">
    <location>
        <begin position="106"/>
        <end position="122"/>
    </location>
</feature>
<keyword evidence="7 10" id="KW-0472">Membrane</keyword>
<keyword evidence="6" id="KW-0560">Oxidoreductase</keyword>
<proteinExistence type="inferred from homology"/>
<keyword evidence="8" id="KW-1015">Disulfide bond</keyword>
<dbReference type="PROSITE" id="PS00194">
    <property type="entry name" value="THIOREDOXIN_1"/>
    <property type="match status" value="1"/>
</dbReference>
<evidence type="ECO:0000256" key="7">
    <source>
        <dbReference type="ARBA" id="ARBA00023136"/>
    </source>
</evidence>
<evidence type="ECO:0000256" key="1">
    <source>
        <dbReference type="ARBA" id="ARBA00004141"/>
    </source>
</evidence>
<dbReference type="SMART" id="SM00756">
    <property type="entry name" value="VKc"/>
    <property type="match status" value="1"/>
</dbReference>
<feature type="transmembrane region" description="Helical" evidence="10">
    <location>
        <begin position="128"/>
        <end position="151"/>
    </location>
</feature>
<dbReference type="Gene3D" id="1.20.1440.130">
    <property type="entry name" value="VKOR domain"/>
    <property type="match status" value="1"/>
</dbReference>
<dbReference type="InterPro" id="IPR036249">
    <property type="entry name" value="Thioredoxin-like_sf"/>
</dbReference>
<dbReference type="AlphaFoldDB" id="A0A259TX26"/>
<dbReference type="Gene3D" id="3.40.30.10">
    <property type="entry name" value="Glutaredoxin"/>
    <property type="match status" value="1"/>
</dbReference>
<gene>
    <name evidence="12" type="ORF">BSZ36_03465</name>
</gene>
<comment type="similarity">
    <text evidence="2">Belongs to the VKOR family.</text>
</comment>
<sequence>MAVPARIRTYSRILFAVALFGILVVTHLSLQIDKGFADGCAGLGATIDTAALSAAPEAACAAVATGEYKDFLGVSNILWGLGFYLIVALLRLGFGMTGNDTLRKAAFGVVAVGFLYTLRLVYLQAFVIGSFCVLCMMSALTVTVLLILHVLEHRKLASGVRHSAPPPTRGAALVPYGAIAGVFVLLLGADFALAGGGGGDVPSTTPEADALAGRDTRVDAPAELAPALPSGCAYDPQYAPLGDLSAFMDNPSEGSGSVSVIEVFDPNCPHCRDLNNALKPVVAANLNTATFYSVAFPLRQPTVAQAAALVWAEQKGKYFEFKQALFERQDASWGMSQDELRDTANSVGLDGPSLIATLNDQAQVESILASVQADATAVQEALTIPGVGLSTPKLIIGGRVIAPTNESYSENCLNQFIAEASSPASAPAAVVEEVE</sequence>
<dbReference type="InterPro" id="IPR012932">
    <property type="entry name" value="VKOR"/>
</dbReference>
<dbReference type="InterPro" id="IPR012336">
    <property type="entry name" value="Thioredoxin-like_fold"/>
</dbReference>
<evidence type="ECO:0000256" key="8">
    <source>
        <dbReference type="ARBA" id="ARBA00023157"/>
    </source>
</evidence>
<evidence type="ECO:0000313" key="13">
    <source>
        <dbReference type="Proteomes" id="UP000216446"/>
    </source>
</evidence>
<evidence type="ECO:0000259" key="11">
    <source>
        <dbReference type="SMART" id="SM00756"/>
    </source>
</evidence>
<accession>A0A259TX26</accession>
<evidence type="ECO:0000256" key="5">
    <source>
        <dbReference type="ARBA" id="ARBA00022989"/>
    </source>
</evidence>
<dbReference type="EMBL" id="MQWB01000001">
    <property type="protein sequence ID" value="OZC02124.1"/>
    <property type="molecule type" value="Genomic_DNA"/>
</dbReference>
<dbReference type="GO" id="GO:0016491">
    <property type="term" value="F:oxidoreductase activity"/>
    <property type="evidence" value="ECO:0007669"/>
    <property type="project" value="UniProtKB-KW"/>
</dbReference>
<keyword evidence="13" id="KW-1185">Reference proteome</keyword>
<organism evidence="12 13">
    <name type="scientific">Rubricoccus marinus</name>
    <dbReference type="NCBI Taxonomy" id="716817"/>
    <lineage>
        <taxon>Bacteria</taxon>
        <taxon>Pseudomonadati</taxon>
        <taxon>Rhodothermota</taxon>
        <taxon>Rhodothermia</taxon>
        <taxon>Rhodothermales</taxon>
        <taxon>Rubricoccaceae</taxon>
        <taxon>Rubricoccus</taxon>
    </lineage>
</organism>
<dbReference type="InParanoid" id="A0A259TX26"/>
<evidence type="ECO:0000256" key="10">
    <source>
        <dbReference type="SAM" id="Phobius"/>
    </source>
</evidence>
<dbReference type="GO" id="GO:0048038">
    <property type="term" value="F:quinone binding"/>
    <property type="evidence" value="ECO:0007669"/>
    <property type="project" value="UniProtKB-KW"/>
</dbReference>
<dbReference type="SUPFAM" id="SSF52833">
    <property type="entry name" value="Thioredoxin-like"/>
    <property type="match status" value="1"/>
</dbReference>
<evidence type="ECO:0000313" key="12">
    <source>
        <dbReference type="EMBL" id="OZC02124.1"/>
    </source>
</evidence>
<dbReference type="Pfam" id="PF13462">
    <property type="entry name" value="Thioredoxin_4"/>
    <property type="match status" value="1"/>
</dbReference>
<keyword evidence="4" id="KW-0874">Quinone</keyword>
<comment type="subcellular location">
    <subcellularLocation>
        <location evidence="1">Membrane</location>
        <topology evidence="1">Multi-pass membrane protein</topology>
    </subcellularLocation>
</comment>
<feature type="transmembrane region" description="Helical" evidence="10">
    <location>
        <begin position="12"/>
        <end position="30"/>
    </location>
</feature>
<name>A0A259TX26_9BACT</name>
<keyword evidence="5 10" id="KW-1133">Transmembrane helix</keyword>
<feature type="domain" description="Vitamin K epoxide reductase" evidence="11">
    <location>
        <begin position="4"/>
        <end position="153"/>
    </location>
</feature>
<keyword evidence="9" id="KW-0676">Redox-active center</keyword>
<comment type="caution">
    <text evidence="12">The sequence shown here is derived from an EMBL/GenBank/DDBJ whole genome shotgun (WGS) entry which is preliminary data.</text>
</comment>
<dbReference type="InterPro" id="IPR017937">
    <property type="entry name" value="Thioredoxin_CS"/>
</dbReference>
<dbReference type="RefSeq" id="WP_179270996.1">
    <property type="nucleotide sequence ID" value="NZ_MQWB01000001.1"/>
</dbReference>
<evidence type="ECO:0000256" key="3">
    <source>
        <dbReference type="ARBA" id="ARBA00022692"/>
    </source>
</evidence>
<dbReference type="Proteomes" id="UP000216446">
    <property type="component" value="Unassembled WGS sequence"/>
</dbReference>
<evidence type="ECO:0000256" key="2">
    <source>
        <dbReference type="ARBA" id="ARBA00006214"/>
    </source>
</evidence>
<evidence type="ECO:0000256" key="9">
    <source>
        <dbReference type="ARBA" id="ARBA00023284"/>
    </source>
</evidence>
<reference evidence="12 13" key="1">
    <citation type="submission" date="2016-11" db="EMBL/GenBank/DDBJ databases">
        <title>Study of marine rhodopsin-containing bacteria.</title>
        <authorList>
            <person name="Yoshizawa S."/>
            <person name="Kumagai Y."/>
            <person name="Kogure K."/>
        </authorList>
    </citation>
    <scope>NUCLEOTIDE SEQUENCE [LARGE SCALE GENOMIC DNA]</scope>
    <source>
        <strain evidence="12 13">SG-29</strain>
    </source>
</reference>
<evidence type="ECO:0000256" key="4">
    <source>
        <dbReference type="ARBA" id="ARBA00022719"/>
    </source>
</evidence>
<feature type="transmembrane region" description="Helical" evidence="10">
    <location>
        <begin position="172"/>
        <end position="194"/>
    </location>
</feature>
<dbReference type="GO" id="GO:0016020">
    <property type="term" value="C:membrane"/>
    <property type="evidence" value="ECO:0007669"/>
    <property type="project" value="UniProtKB-SubCell"/>
</dbReference>
<protein>
    <recommendedName>
        <fullName evidence="11">Vitamin K epoxide reductase domain-containing protein</fullName>
    </recommendedName>
</protein>